<dbReference type="PROSITE" id="PS50110">
    <property type="entry name" value="RESPONSE_REGULATORY"/>
    <property type="match status" value="1"/>
</dbReference>
<protein>
    <submittedName>
        <fullName evidence="4">Putative transcriptional regulatory protein pdtaR</fullName>
    </submittedName>
</protein>
<dbReference type="PANTHER" id="PTHR45566">
    <property type="entry name" value="HTH-TYPE TRANSCRIPTIONAL REGULATOR YHJB-RELATED"/>
    <property type="match status" value="1"/>
</dbReference>
<dbReference type="Pfam" id="PF03861">
    <property type="entry name" value="ANTAR"/>
    <property type="match status" value="1"/>
</dbReference>
<dbReference type="PROSITE" id="PS50921">
    <property type="entry name" value="ANTAR"/>
    <property type="match status" value="1"/>
</dbReference>
<evidence type="ECO:0000313" key="4">
    <source>
        <dbReference type="EMBL" id="QJR14051.1"/>
    </source>
</evidence>
<dbReference type="EMBL" id="CP053073">
    <property type="protein sequence ID" value="QJR14051.1"/>
    <property type="molecule type" value="Genomic_DNA"/>
</dbReference>
<dbReference type="PANTHER" id="PTHR45566:SF1">
    <property type="entry name" value="HTH-TYPE TRANSCRIPTIONAL REGULATOR YHJB-RELATED"/>
    <property type="match status" value="1"/>
</dbReference>
<proteinExistence type="predicted"/>
<evidence type="ECO:0000313" key="5">
    <source>
        <dbReference type="Proteomes" id="UP000503096"/>
    </source>
</evidence>
<organism evidence="4 5">
    <name type="scientific">Usitatibacter palustris</name>
    <dbReference type="NCBI Taxonomy" id="2732487"/>
    <lineage>
        <taxon>Bacteria</taxon>
        <taxon>Pseudomonadati</taxon>
        <taxon>Pseudomonadota</taxon>
        <taxon>Betaproteobacteria</taxon>
        <taxon>Nitrosomonadales</taxon>
        <taxon>Usitatibacteraceae</taxon>
        <taxon>Usitatibacter</taxon>
    </lineage>
</organism>
<keyword evidence="1" id="KW-0597">Phosphoprotein</keyword>
<dbReference type="InterPro" id="IPR008327">
    <property type="entry name" value="Sig_transdc_resp-reg_antiterm"/>
</dbReference>
<dbReference type="InterPro" id="IPR001789">
    <property type="entry name" value="Sig_transdc_resp-reg_receiver"/>
</dbReference>
<dbReference type="Pfam" id="PF00072">
    <property type="entry name" value="Response_reg"/>
    <property type="match status" value="1"/>
</dbReference>
<dbReference type="Proteomes" id="UP000503096">
    <property type="component" value="Chromosome"/>
</dbReference>
<dbReference type="Gene3D" id="3.40.50.2300">
    <property type="match status" value="1"/>
</dbReference>
<feature type="domain" description="ANTAR" evidence="3">
    <location>
        <begin position="124"/>
        <end position="185"/>
    </location>
</feature>
<dbReference type="InterPro" id="IPR011006">
    <property type="entry name" value="CheY-like_superfamily"/>
</dbReference>
<name>A0A6M4H384_9PROT</name>
<dbReference type="Gene3D" id="1.10.10.10">
    <property type="entry name" value="Winged helix-like DNA-binding domain superfamily/Winged helix DNA-binding domain"/>
    <property type="match status" value="1"/>
</dbReference>
<dbReference type="KEGG" id="upl:DSM104440_00843"/>
<gene>
    <name evidence="4" type="primary">pdtaR</name>
    <name evidence="4" type="ORF">DSM104440_00843</name>
</gene>
<dbReference type="InterPro" id="IPR036388">
    <property type="entry name" value="WH-like_DNA-bd_sf"/>
</dbReference>
<dbReference type="InterPro" id="IPR051015">
    <property type="entry name" value="EvgA-like"/>
</dbReference>
<dbReference type="PIRSF" id="PIRSF036382">
    <property type="entry name" value="RR_antiterm"/>
    <property type="match status" value="1"/>
</dbReference>
<dbReference type="RefSeq" id="WP_171160841.1">
    <property type="nucleotide sequence ID" value="NZ_CP053073.1"/>
</dbReference>
<dbReference type="InParanoid" id="A0A6M4H384"/>
<evidence type="ECO:0000259" key="2">
    <source>
        <dbReference type="PROSITE" id="PS50110"/>
    </source>
</evidence>
<evidence type="ECO:0000259" key="3">
    <source>
        <dbReference type="PROSITE" id="PS50921"/>
    </source>
</evidence>
<dbReference type="InterPro" id="IPR005561">
    <property type="entry name" value="ANTAR"/>
</dbReference>
<dbReference type="GO" id="GO:0000160">
    <property type="term" value="P:phosphorelay signal transduction system"/>
    <property type="evidence" value="ECO:0007669"/>
    <property type="project" value="InterPro"/>
</dbReference>
<reference evidence="4 5" key="1">
    <citation type="submission" date="2020-04" db="EMBL/GenBank/DDBJ databases">
        <title>Usitatibacter rugosus gen. nov., sp. nov. and Usitatibacter palustris sp. nov., novel members of Usitatibacteraceae fam. nov. within the order Nitrosomonadales isolated from soil.</title>
        <authorList>
            <person name="Huber K.J."/>
            <person name="Neumann-Schaal M."/>
            <person name="Geppert A."/>
            <person name="Luckner M."/>
            <person name="Wanner G."/>
            <person name="Overmann J."/>
        </authorList>
    </citation>
    <scope>NUCLEOTIDE SEQUENCE [LARGE SCALE GENOMIC DNA]</scope>
    <source>
        <strain evidence="4 5">Swamp67</strain>
    </source>
</reference>
<evidence type="ECO:0000256" key="1">
    <source>
        <dbReference type="PROSITE-ProRule" id="PRU00169"/>
    </source>
</evidence>
<dbReference type="GO" id="GO:0003723">
    <property type="term" value="F:RNA binding"/>
    <property type="evidence" value="ECO:0007669"/>
    <property type="project" value="InterPro"/>
</dbReference>
<feature type="modified residue" description="4-aspartylphosphate" evidence="1">
    <location>
        <position position="54"/>
    </location>
</feature>
<dbReference type="SUPFAM" id="SSF52172">
    <property type="entry name" value="CheY-like"/>
    <property type="match status" value="1"/>
</dbReference>
<sequence length="192" mass="20960">MLKILIVDDAPERRRALQLALAAVPGVKVACVVESAREILDRVNEHRPDVVLIDTTSPSRDVLEQLGVVSSTAPRPVVIFAEDGSTETIRDALKAGVSAYIVDGIAPGRLDAVMRVAIERFTTDQELRTQLAATRGELADRKVIERAKGLIMKQRKVSEEEAFKALRDLAMQRGKKIGEIARQVIDAATLLG</sequence>
<accession>A0A6M4H384</accession>
<keyword evidence="5" id="KW-1185">Reference proteome</keyword>
<feature type="domain" description="Response regulatory" evidence="2">
    <location>
        <begin position="3"/>
        <end position="118"/>
    </location>
</feature>
<dbReference type="SMART" id="SM01012">
    <property type="entry name" value="ANTAR"/>
    <property type="match status" value="1"/>
</dbReference>
<dbReference type="SMART" id="SM00448">
    <property type="entry name" value="REC"/>
    <property type="match status" value="1"/>
</dbReference>
<dbReference type="AlphaFoldDB" id="A0A6M4H384"/>